<feature type="domain" description="PAS" evidence="8">
    <location>
        <begin position="121"/>
        <end position="191"/>
    </location>
</feature>
<evidence type="ECO:0000256" key="6">
    <source>
        <dbReference type="SAM" id="Coils"/>
    </source>
</evidence>
<dbReference type="GO" id="GO:0006355">
    <property type="term" value="P:regulation of DNA-templated transcription"/>
    <property type="evidence" value="ECO:0007669"/>
    <property type="project" value="InterPro"/>
</dbReference>
<feature type="domain" description="PAS" evidence="8">
    <location>
        <begin position="408"/>
        <end position="479"/>
    </location>
</feature>
<dbReference type="Pfam" id="PF00989">
    <property type="entry name" value="PAS"/>
    <property type="match status" value="1"/>
</dbReference>
<dbReference type="Pfam" id="PF02518">
    <property type="entry name" value="HATPase_c"/>
    <property type="match status" value="1"/>
</dbReference>
<dbReference type="Gene3D" id="3.30.450.40">
    <property type="match status" value="1"/>
</dbReference>
<dbReference type="STRING" id="926562.Oweho_0501"/>
<dbReference type="SMART" id="SM00086">
    <property type="entry name" value="PAC"/>
    <property type="match status" value="3"/>
</dbReference>
<dbReference type="InterPro" id="IPR004358">
    <property type="entry name" value="Sig_transdc_His_kin-like_C"/>
</dbReference>
<dbReference type="SMART" id="SM00091">
    <property type="entry name" value="PAS"/>
    <property type="match status" value="3"/>
</dbReference>
<reference evidence="10 11" key="1">
    <citation type="journal article" date="2012" name="Stand. Genomic Sci.">
        <title>Genome sequence of the orange-pigmented seawater bacterium Owenweeksia hongkongensis type strain (UST20020801(T)).</title>
        <authorList>
            <person name="Riedel T."/>
            <person name="Held B."/>
            <person name="Nolan M."/>
            <person name="Lucas S."/>
            <person name="Lapidus A."/>
            <person name="Tice H."/>
            <person name="Del Rio T.G."/>
            <person name="Cheng J.F."/>
            <person name="Han C."/>
            <person name="Tapia R."/>
            <person name="Goodwin L.A."/>
            <person name="Pitluck S."/>
            <person name="Liolios K."/>
            <person name="Mavromatis K."/>
            <person name="Pagani I."/>
            <person name="Ivanova N."/>
            <person name="Mikhailova N."/>
            <person name="Pati A."/>
            <person name="Chen A."/>
            <person name="Palaniappan K."/>
            <person name="Rohde M."/>
            <person name="Tindall B.J."/>
            <person name="Detter J.C."/>
            <person name="Goker M."/>
            <person name="Woyke T."/>
            <person name="Bristow J."/>
            <person name="Eisen J.A."/>
            <person name="Markowitz V."/>
            <person name="Hugenholtz P."/>
            <person name="Klenk H.P."/>
            <person name="Kyrpides N.C."/>
        </authorList>
    </citation>
    <scope>NUCLEOTIDE SEQUENCE</scope>
    <source>
        <strain evidence="11">DSM 17368 / JCM 12287 / NRRL B-23963</strain>
    </source>
</reference>
<evidence type="ECO:0000259" key="8">
    <source>
        <dbReference type="PROSITE" id="PS50112"/>
    </source>
</evidence>
<dbReference type="InterPro" id="IPR036097">
    <property type="entry name" value="HisK_dim/P_sf"/>
</dbReference>
<dbReference type="Proteomes" id="UP000005631">
    <property type="component" value="Chromosome"/>
</dbReference>
<organism evidence="10 11">
    <name type="scientific">Owenweeksia hongkongensis (strain DSM 17368 / CIP 108786 / JCM 12287 / NRRL B-23963 / UST20020801)</name>
    <dbReference type="NCBI Taxonomy" id="926562"/>
    <lineage>
        <taxon>Bacteria</taxon>
        <taxon>Pseudomonadati</taxon>
        <taxon>Bacteroidota</taxon>
        <taxon>Flavobacteriia</taxon>
        <taxon>Flavobacteriales</taxon>
        <taxon>Owenweeksiaceae</taxon>
        <taxon>Owenweeksia</taxon>
    </lineage>
</organism>
<evidence type="ECO:0000313" key="11">
    <source>
        <dbReference type="Proteomes" id="UP000005631"/>
    </source>
</evidence>
<dbReference type="GO" id="GO:0009927">
    <property type="term" value="F:histidine phosphotransfer kinase activity"/>
    <property type="evidence" value="ECO:0007669"/>
    <property type="project" value="TreeGrafter"/>
</dbReference>
<dbReference type="InterPro" id="IPR000014">
    <property type="entry name" value="PAS"/>
</dbReference>
<sequence>MQHAHGRDMIYKLDGNGRFTFVNNAMAKFFDATTESLLGLYFTDVIREDYRKKVFDFYVDQFERKLPSTYFEFPVISPSGKDRWVGQSVEAVTNEDQIVEFLAVSSDITDRVLASLSLRYTEERYRHVIENINLGTLEVTQDDTIISANRSFCNLSEYEVDELITKKAVDLLKERKDSVLVKRMADLANGSAIEIELESKSGNSVWVMLSVVPIKNKHNEEIGHLCVFHNVSKMKLQERSLQELLEEVESRNEDLKNKQDFLTSINDFAAKLIGSSSLGQVLDEMTMTVVQKFGFIDCRIYLFGDDGKLRQVAFFPNEILAYEADSESLQKVVSEGVAVVNSSQDGSVINVPLIADGETLGAIRSKTVNKQWEDLQTLTTLSNLSGNRIKSAIVKLKRLEAERALKESETRLRSILDSALDAMITIDENGIVTEWNLRAEEIFGYSIDETLGKDLSNLIVPEKYREAHNAGMKHFLNTGNGPILNQRIEIHAEHKNGDYFPVELSIVPIQLNEGYLFSAFIRDITLKKKAEDDMSTALQKQKELAELKSRLISMTSHEYRTPLTTIKSSLDLLSFILENQNLLNRDKIEKNINRINFEIDRLNTLVNDILTVGKLEAGSLPFRSEPTDVVELCSSLIENTFGHQKDGRVVNLEVLGNPVTLQLDESLYSHILSNLLQNAFKYSPLGKNPQLHLRFGEEHLEIRVKDSGIGIPLEEQELLFDSFYRGSNVKNIQGHGMGLAIVKQFVELHGGSIEVISEEGEGTEFILKQPYKQNSQ</sequence>
<dbReference type="Pfam" id="PF00512">
    <property type="entry name" value="HisKA"/>
    <property type="match status" value="1"/>
</dbReference>
<dbReference type="GO" id="GO:0005886">
    <property type="term" value="C:plasma membrane"/>
    <property type="evidence" value="ECO:0007669"/>
    <property type="project" value="TreeGrafter"/>
</dbReference>
<evidence type="ECO:0000313" key="10">
    <source>
        <dbReference type="EMBL" id="AEV31517.1"/>
    </source>
</evidence>
<feature type="domain" description="Histidine kinase" evidence="7">
    <location>
        <begin position="554"/>
        <end position="773"/>
    </location>
</feature>
<dbReference type="CDD" id="cd00082">
    <property type="entry name" value="HisKA"/>
    <property type="match status" value="1"/>
</dbReference>
<dbReference type="AlphaFoldDB" id="G8QZS3"/>
<dbReference type="Pfam" id="PF13426">
    <property type="entry name" value="PAS_9"/>
    <property type="match status" value="2"/>
</dbReference>
<evidence type="ECO:0000256" key="2">
    <source>
        <dbReference type="ARBA" id="ARBA00012438"/>
    </source>
</evidence>
<feature type="coiled-coil region" evidence="6">
    <location>
        <begin position="231"/>
        <end position="265"/>
    </location>
</feature>
<dbReference type="PRINTS" id="PR00344">
    <property type="entry name" value="BCTRLSENSOR"/>
</dbReference>
<proteinExistence type="predicted"/>
<dbReference type="SUPFAM" id="SSF55874">
    <property type="entry name" value="ATPase domain of HSP90 chaperone/DNA topoisomerase II/histidine kinase"/>
    <property type="match status" value="1"/>
</dbReference>
<dbReference type="SMART" id="SM00388">
    <property type="entry name" value="HisKA"/>
    <property type="match status" value="1"/>
</dbReference>
<keyword evidence="4" id="KW-0808">Transferase</keyword>
<dbReference type="SUPFAM" id="SSF55785">
    <property type="entry name" value="PYP-like sensor domain (PAS domain)"/>
    <property type="match status" value="3"/>
</dbReference>
<evidence type="ECO:0000259" key="9">
    <source>
        <dbReference type="PROSITE" id="PS50113"/>
    </source>
</evidence>
<dbReference type="InterPro" id="IPR013767">
    <property type="entry name" value="PAS_fold"/>
</dbReference>
<dbReference type="InterPro" id="IPR029016">
    <property type="entry name" value="GAF-like_dom_sf"/>
</dbReference>
<accession>G8QZS3</accession>
<dbReference type="PANTHER" id="PTHR43047:SF72">
    <property type="entry name" value="OSMOSENSING HISTIDINE PROTEIN KINASE SLN1"/>
    <property type="match status" value="1"/>
</dbReference>
<dbReference type="InterPro" id="IPR003661">
    <property type="entry name" value="HisK_dim/P_dom"/>
</dbReference>
<keyword evidence="11" id="KW-1185">Reference proteome</keyword>
<feature type="domain" description="PAC" evidence="9">
    <location>
        <begin position="69"/>
        <end position="120"/>
    </location>
</feature>
<feature type="domain" description="PAC" evidence="9">
    <location>
        <begin position="486"/>
        <end position="536"/>
    </location>
</feature>
<dbReference type="SUPFAM" id="SSF55781">
    <property type="entry name" value="GAF domain-like"/>
    <property type="match status" value="1"/>
</dbReference>
<dbReference type="PROSITE" id="PS50109">
    <property type="entry name" value="HIS_KIN"/>
    <property type="match status" value="1"/>
</dbReference>
<name>G8QZS3_OWEHD</name>
<evidence type="ECO:0000256" key="5">
    <source>
        <dbReference type="ARBA" id="ARBA00022777"/>
    </source>
</evidence>
<dbReference type="GO" id="GO:0000155">
    <property type="term" value="F:phosphorelay sensor kinase activity"/>
    <property type="evidence" value="ECO:0007669"/>
    <property type="project" value="InterPro"/>
</dbReference>
<dbReference type="InterPro" id="IPR001610">
    <property type="entry name" value="PAC"/>
</dbReference>
<dbReference type="Gene3D" id="1.10.287.130">
    <property type="match status" value="1"/>
</dbReference>
<dbReference type="PROSITE" id="PS50113">
    <property type="entry name" value="PAC"/>
    <property type="match status" value="3"/>
</dbReference>
<feature type="domain" description="PAC" evidence="9">
    <location>
        <begin position="191"/>
        <end position="243"/>
    </location>
</feature>
<evidence type="ECO:0000256" key="3">
    <source>
        <dbReference type="ARBA" id="ARBA00022553"/>
    </source>
</evidence>
<dbReference type="CDD" id="cd00075">
    <property type="entry name" value="HATPase"/>
    <property type="match status" value="1"/>
</dbReference>
<dbReference type="InterPro" id="IPR003594">
    <property type="entry name" value="HATPase_dom"/>
</dbReference>
<dbReference type="NCBIfam" id="TIGR00229">
    <property type="entry name" value="sensory_box"/>
    <property type="match status" value="3"/>
</dbReference>
<keyword evidence="3" id="KW-0597">Phosphoprotein</keyword>
<dbReference type="EMBL" id="CP003156">
    <property type="protein sequence ID" value="AEV31517.1"/>
    <property type="molecule type" value="Genomic_DNA"/>
</dbReference>
<evidence type="ECO:0000259" key="7">
    <source>
        <dbReference type="PROSITE" id="PS50109"/>
    </source>
</evidence>
<keyword evidence="6" id="KW-0175">Coiled coil</keyword>
<comment type="catalytic activity">
    <reaction evidence="1">
        <text>ATP + protein L-histidine = ADP + protein N-phospho-L-histidine.</text>
        <dbReference type="EC" id="2.7.13.3"/>
    </reaction>
</comment>
<dbReference type="InterPro" id="IPR005467">
    <property type="entry name" value="His_kinase_dom"/>
</dbReference>
<dbReference type="SUPFAM" id="SSF47384">
    <property type="entry name" value="Homodimeric domain of signal transducing histidine kinase"/>
    <property type="match status" value="1"/>
</dbReference>
<dbReference type="PANTHER" id="PTHR43047">
    <property type="entry name" value="TWO-COMPONENT HISTIDINE PROTEIN KINASE"/>
    <property type="match status" value="1"/>
</dbReference>
<protein>
    <recommendedName>
        <fullName evidence="2">histidine kinase</fullName>
        <ecNumber evidence="2">2.7.13.3</ecNumber>
    </recommendedName>
</protein>
<gene>
    <name evidence="10" type="ordered locus">Oweho_0501</name>
</gene>
<evidence type="ECO:0000256" key="4">
    <source>
        <dbReference type="ARBA" id="ARBA00022679"/>
    </source>
</evidence>
<dbReference type="Gene3D" id="3.30.565.10">
    <property type="entry name" value="Histidine kinase-like ATPase, C-terminal domain"/>
    <property type="match status" value="1"/>
</dbReference>
<dbReference type="SMART" id="SM00387">
    <property type="entry name" value="HATPase_c"/>
    <property type="match status" value="1"/>
</dbReference>
<dbReference type="InterPro" id="IPR035965">
    <property type="entry name" value="PAS-like_dom_sf"/>
</dbReference>
<keyword evidence="5" id="KW-0418">Kinase</keyword>
<dbReference type="eggNOG" id="COG2202">
    <property type="taxonomic scope" value="Bacteria"/>
</dbReference>
<dbReference type="CDD" id="cd00130">
    <property type="entry name" value="PAS"/>
    <property type="match status" value="3"/>
</dbReference>
<dbReference type="eggNOG" id="COG2205">
    <property type="taxonomic scope" value="Bacteria"/>
</dbReference>
<dbReference type="InterPro" id="IPR000700">
    <property type="entry name" value="PAS-assoc_C"/>
</dbReference>
<dbReference type="Gene3D" id="3.30.450.20">
    <property type="entry name" value="PAS domain"/>
    <property type="match status" value="3"/>
</dbReference>
<dbReference type="EC" id="2.7.13.3" evidence="2"/>
<evidence type="ECO:0000256" key="1">
    <source>
        <dbReference type="ARBA" id="ARBA00000085"/>
    </source>
</evidence>
<dbReference type="PROSITE" id="PS50112">
    <property type="entry name" value="PAS"/>
    <property type="match status" value="2"/>
</dbReference>
<dbReference type="InterPro" id="IPR036890">
    <property type="entry name" value="HATPase_C_sf"/>
</dbReference>
<dbReference type="KEGG" id="oho:Oweho_0501"/>
<dbReference type="HOGENOM" id="CLU_327303_0_0_10"/>